<dbReference type="Proteomes" id="UP000752012">
    <property type="component" value="Unassembled WGS sequence"/>
</dbReference>
<sequence>MTKEAFVASLIKAYEQIKKDYYALMFPEGAARGWTMSEIDQMDVHFFDELLKDRSESPQETEQYLSEVW</sequence>
<gene>
    <name evidence="1" type="ORF">HCN83_06280</name>
</gene>
<organism evidence="1 2">
    <name type="scientific">Alkalicoccus luteus</name>
    <dbReference type="NCBI Taxonomy" id="1237094"/>
    <lineage>
        <taxon>Bacteria</taxon>
        <taxon>Bacillati</taxon>
        <taxon>Bacillota</taxon>
        <taxon>Bacilli</taxon>
        <taxon>Bacillales</taxon>
        <taxon>Bacillaceae</taxon>
        <taxon>Alkalicoccus</taxon>
    </lineage>
</organism>
<dbReference type="EMBL" id="JAATHJ010000006">
    <property type="protein sequence ID" value="NJP37194.1"/>
    <property type="molecule type" value="Genomic_DNA"/>
</dbReference>
<evidence type="ECO:0000313" key="2">
    <source>
        <dbReference type="Proteomes" id="UP000752012"/>
    </source>
</evidence>
<keyword evidence="2" id="KW-1185">Reference proteome</keyword>
<dbReference type="AlphaFoldDB" id="A0A969TWD5"/>
<evidence type="ECO:0000313" key="1">
    <source>
        <dbReference type="EMBL" id="NJP37194.1"/>
    </source>
</evidence>
<reference evidence="1 2" key="1">
    <citation type="submission" date="2020-03" db="EMBL/GenBank/DDBJ databases">
        <title>Assessment of the enzymatic potential of alkaline-tolerant lipase obtained from Bacillus luteus H11 (technogenic soil) for the bioremediation of saline soils contaminated with petroleum substances.</title>
        <authorList>
            <person name="Kalwasinska A."/>
        </authorList>
    </citation>
    <scope>NUCLEOTIDE SEQUENCE [LARGE SCALE GENOMIC DNA]</scope>
    <source>
        <strain evidence="1 2">H11</strain>
    </source>
</reference>
<accession>A0A969TWD5</accession>
<comment type="caution">
    <text evidence="1">The sequence shown here is derived from an EMBL/GenBank/DDBJ whole genome shotgun (WGS) entry which is preliminary data.</text>
</comment>
<proteinExistence type="predicted"/>
<name>A0A969TWD5_9BACI</name>
<protein>
    <submittedName>
        <fullName evidence="1">Uncharacterized protein</fullName>
    </submittedName>
</protein>